<evidence type="ECO:0000313" key="3">
    <source>
        <dbReference type="RefSeq" id="XP_033155622.1"/>
    </source>
</evidence>
<proteinExistence type="predicted"/>
<feature type="compositionally biased region" description="Basic and acidic residues" evidence="1">
    <location>
        <begin position="240"/>
        <end position="250"/>
    </location>
</feature>
<dbReference type="RefSeq" id="XP_033155622.1">
    <property type="nucleotide sequence ID" value="XM_033299731.1"/>
</dbReference>
<keyword evidence="2" id="KW-1185">Reference proteome</keyword>
<gene>
    <name evidence="3" type="primary">LOC117137961</name>
</gene>
<dbReference type="AlphaFoldDB" id="A0A6P8JH91"/>
<reference evidence="3" key="1">
    <citation type="submission" date="2025-08" db="UniProtKB">
        <authorList>
            <consortium name="RefSeq"/>
        </authorList>
    </citation>
    <scope>IDENTIFICATION</scope>
    <source>
        <strain evidence="3">Mau12</strain>
        <tissue evidence="3">Whole Body</tissue>
    </source>
</reference>
<evidence type="ECO:0000313" key="2">
    <source>
        <dbReference type="Proteomes" id="UP000515162"/>
    </source>
</evidence>
<feature type="region of interest" description="Disordered" evidence="1">
    <location>
        <begin position="1"/>
        <end position="85"/>
    </location>
</feature>
<feature type="region of interest" description="Disordered" evidence="1">
    <location>
        <begin position="197"/>
        <end position="274"/>
    </location>
</feature>
<evidence type="ECO:0000256" key="1">
    <source>
        <dbReference type="SAM" id="MobiDB-lite"/>
    </source>
</evidence>
<protein>
    <submittedName>
        <fullName evidence="3">Protein panoramix</fullName>
    </submittedName>
</protein>
<accession>A0A6P8JH91</accession>
<name>A0A6P8JH91_DROMA</name>
<sequence length="540" mass="60744">MDAPIKLEVKVENNVESGIHEDEDTPLREGTGETPPHAFACGVPMSASGWNSDPEDGELVHHSVTPTSDEHLQASLDTSEPEPKHKIKEDSDAMLDGLLADPFMINSPATLQTPADVKANVTLDSVGQGSRTRELLPSEFSKRENLDDMDLFSLQAAKTLVPDEQLSLTQNDTPIDDPEAADLIAQKREILKMLEMTAENSKVKHKKKKHKKERSHRSNKHQEESRKRNHSASSPDENADDRNPLDCDYRGRKKYKNRRSSASSQNESSKEMKLRDAELDYVPVRPDEHYIRPIKFSNLIERKPPQVEPNTVNLSKADKRSLAVARAELVLEQIQQKANKDEPREFHMVDTICKLPVNESFRNQDCFENPSPICNNMNVVYKFNSTPGTRIDLAKWGLETVPHATKRLLRLLGIDVARLKELQSTVKPSQRILKLKKEQLEQGLAPTEEQETATLFKNAATQTERRTASRDAGTQVRLESTLIGAFWHNPHFDPMNLTQHQSNVMLALQEIYQTLPSATMAVKLSKALAPALAIIKGRQP</sequence>
<organism evidence="2 3">
    <name type="scientific">Drosophila mauritiana</name>
    <name type="common">Fruit fly</name>
    <dbReference type="NCBI Taxonomy" id="7226"/>
    <lineage>
        <taxon>Eukaryota</taxon>
        <taxon>Metazoa</taxon>
        <taxon>Ecdysozoa</taxon>
        <taxon>Arthropoda</taxon>
        <taxon>Hexapoda</taxon>
        <taxon>Insecta</taxon>
        <taxon>Pterygota</taxon>
        <taxon>Neoptera</taxon>
        <taxon>Endopterygota</taxon>
        <taxon>Diptera</taxon>
        <taxon>Brachycera</taxon>
        <taxon>Muscomorpha</taxon>
        <taxon>Ephydroidea</taxon>
        <taxon>Drosophilidae</taxon>
        <taxon>Drosophila</taxon>
        <taxon>Sophophora</taxon>
    </lineage>
</organism>
<dbReference type="GeneID" id="117137961"/>
<dbReference type="Proteomes" id="UP000515162">
    <property type="component" value="Chromosome 2R"/>
</dbReference>
<feature type="compositionally biased region" description="Basic and acidic residues" evidence="1">
    <location>
        <begin position="1"/>
        <end position="13"/>
    </location>
</feature>
<feature type="compositionally biased region" description="Basic residues" evidence="1">
    <location>
        <begin position="203"/>
        <end position="219"/>
    </location>
</feature>